<evidence type="ECO:0000313" key="2">
    <source>
        <dbReference type="EMBL" id="KAG7285957.1"/>
    </source>
</evidence>
<evidence type="ECO:0000256" key="1">
    <source>
        <dbReference type="SAM" id="MobiDB-lite"/>
    </source>
</evidence>
<dbReference type="GO" id="GO:0008237">
    <property type="term" value="F:metallopeptidase activity"/>
    <property type="evidence" value="ECO:0007669"/>
    <property type="project" value="InterPro"/>
</dbReference>
<feature type="region of interest" description="Disordered" evidence="1">
    <location>
        <begin position="325"/>
        <end position="358"/>
    </location>
</feature>
<dbReference type="AlphaFoldDB" id="A0AAD4EQZ5"/>
<dbReference type="Proteomes" id="UP001197093">
    <property type="component" value="Unassembled WGS sequence"/>
</dbReference>
<name>A0AAD4EQZ5_9PEZI</name>
<reference evidence="2" key="1">
    <citation type="submission" date="2023-02" db="EMBL/GenBank/DDBJ databases">
        <authorList>
            <person name="Palmer J.M."/>
        </authorList>
    </citation>
    <scope>NUCLEOTIDE SEQUENCE</scope>
    <source>
        <strain evidence="2">FW57</strain>
    </source>
</reference>
<sequence>MSNPIGDAAQNPEFAMRAIKFPFTTLTVTSALLQLAGSCLLTGSSVHLRQRDSANDTIQRRWSHMEPGDPGGDKNDPLHVPNGALWPGNTLVWCFGDTSEWGNQLNAIRADIEAAWKLWVLAGVDAQTIIFKEGDAAECHPDNTNVLDVWKGPLLSTVGYYDKGNKMSLSDSATAALGDRVANFAHEIGHAWGMLHEHQRNNMWQAGTYVGGRGYSNTWIFHCENVDGYDDYTYGIPADQIYDICHDYTAAKVGIPIAGGHNTNLMNLDQWLPGKTFWQVAGPPGDLGYDPKSIMLYPSTLGGYPDPENGWKKRVVYTTHDGKLLPANTTPSPGDVEGLSDMYPKAEPDDRPCLLGDDCNSQQASFRAAQGSSGTCSS</sequence>
<dbReference type="Gene3D" id="3.40.390.10">
    <property type="entry name" value="Collagenase (Catalytic Domain)"/>
    <property type="match status" value="1"/>
</dbReference>
<comment type="caution">
    <text evidence="2">The sequence shown here is derived from an EMBL/GenBank/DDBJ whole genome shotgun (WGS) entry which is preliminary data.</text>
</comment>
<organism evidence="2 3">
    <name type="scientific">Staphylotrichum longicolle</name>
    <dbReference type="NCBI Taxonomy" id="669026"/>
    <lineage>
        <taxon>Eukaryota</taxon>
        <taxon>Fungi</taxon>
        <taxon>Dikarya</taxon>
        <taxon>Ascomycota</taxon>
        <taxon>Pezizomycotina</taxon>
        <taxon>Sordariomycetes</taxon>
        <taxon>Sordariomycetidae</taxon>
        <taxon>Sordariales</taxon>
        <taxon>Chaetomiaceae</taxon>
        <taxon>Staphylotrichum</taxon>
    </lineage>
</organism>
<evidence type="ECO:0008006" key="4">
    <source>
        <dbReference type="Google" id="ProtNLM"/>
    </source>
</evidence>
<dbReference type="EMBL" id="JAHCVI010000004">
    <property type="protein sequence ID" value="KAG7285957.1"/>
    <property type="molecule type" value="Genomic_DNA"/>
</dbReference>
<protein>
    <recommendedName>
        <fullName evidence="4">Metalloendopeptidase</fullName>
    </recommendedName>
</protein>
<dbReference type="SUPFAM" id="SSF55486">
    <property type="entry name" value="Metalloproteases ('zincins'), catalytic domain"/>
    <property type="match status" value="1"/>
</dbReference>
<keyword evidence="3" id="KW-1185">Reference proteome</keyword>
<accession>A0AAD4EQZ5</accession>
<proteinExistence type="predicted"/>
<dbReference type="InterPro" id="IPR024079">
    <property type="entry name" value="MetalloPept_cat_dom_sf"/>
</dbReference>
<gene>
    <name evidence="2" type="ORF">NEMBOFW57_008253</name>
</gene>
<evidence type="ECO:0000313" key="3">
    <source>
        <dbReference type="Proteomes" id="UP001197093"/>
    </source>
</evidence>